<dbReference type="Proteomes" id="UP000707071">
    <property type="component" value="Unassembled WGS sequence"/>
</dbReference>
<sequence length="225" mass="24964">MTVYRPALVIVDFQLDFCPPNGSTPVPQGRSIAPQLNTLLSLPFTLRVATRDIHPPNHISFAANHPFPAKPYVSSTEIFHPTDPSRSYVTKLWPVHCVESTPGAQFVPELDMRKVDFVLDKGEDARVEMYSAFYDPFRLVDTGLLGKLKADGVTDVFLGGLAAEFCVRATAEHAVEEGFRTYLVEEATKPVFVDRWDECKDKLRGKGVEIVSMDGPEVARVKALA</sequence>
<dbReference type="PANTHER" id="PTHR11080:SF2">
    <property type="entry name" value="LD05707P"/>
    <property type="match status" value="1"/>
</dbReference>
<evidence type="ECO:0000256" key="3">
    <source>
        <dbReference type="ARBA" id="ARBA00022723"/>
    </source>
</evidence>
<reference evidence="9 10" key="1">
    <citation type="journal article" date="2020" name="bioRxiv">
        <title>Whole genome comparisons of ergot fungi reveals the divergence and evolution of species within the genus Claviceps are the result of varying mechanisms driving genome evolution and host range expansion.</title>
        <authorList>
            <person name="Wyka S.A."/>
            <person name="Mondo S.J."/>
            <person name="Liu M."/>
            <person name="Dettman J."/>
            <person name="Nalam V."/>
            <person name="Broders K.D."/>
        </authorList>
    </citation>
    <scope>NUCLEOTIDE SEQUENCE [LARGE SCALE GENOMIC DNA]</scope>
    <source>
        <strain evidence="9 10">Clav52</strain>
    </source>
</reference>
<dbReference type="GO" id="GO:0008936">
    <property type="term" value="F:nicotinamidase activity"/>
    <property type="evidence" value="ECO:0007669"/>
    <property type="project" value="UniProtKB-EC"/>
</dbReference>
<dbReference type="EC" id="3.5.1.19" evidence="6"/>
<keyword evidence="3" id="KW-0479">Metal-binding</keyword>
<keyword evidence="10" id="KW-1185">Reference proteome</keyword>
<accession>A0A9P7QD64</accession>
<dbReference type="Gene3D" id="3.40.50.850">
    <property type="entry name" value="Isochorismatase-like"/>
    <property type="match status" value="1"/>
</dbReference>
<evidence type="ECO:0000256" key="6">
    <source>
        <dbReference type="ARBA" id="ARBA00039017"/>
    </source>
</evidence>
<evidence type="ECO:0000259" key="8">
    <source>
        <dbReference type="Pfam" id="PF00857"/>
    </source>
</evidence>
<dbReference type="SUPFAM" id="SSF52499">
    <property type="entry name" value="Isochorismatase-like hydrolases"/>
    <property type="match status" value="1"/>
</dbReference>
<keyword evidence="2" id="KW-0662">Pyridine nucleotide biosynthesis</keyword>
<feature type="domain" description="Isochorismatase-like" evidence="8">
    <location>
        <begin position="7"/>
        <end position="213"/>
    </location>
</feature>
<dbReference type="GO" id="GO:0046872">
    <property type="term" value="F:metal ion binding"/>
    <property type="evidence" value="ECO:0007669"/>
    <property type="project" value="UniProtKB-KW"/>
</dbReference>
<dbReference type="AlphaFoldDB" id="A0A9P7QD64"/>
<dbReference type="InterPro" id="IPR052347">
    <property type="entry name" value="Isochorismatase_Nicotinamidase"/>
</dbReference>
<comment type="caution">
    <text evidence="9">The sequence shown here is derived from an EMBL/GenBank/DDBJ whole genome shotgun (WGS) entry which is preliminary data.</text>
</comment>
<keyword evidence="4" id="KW-0378">Hydrolase</keyword>
<dbReference type="InterPro" id="IPR036380">
    <property type="entry name" value="Isochorismatase-like_sf"/>
</dbReference>
<dbReference type="PANTHER" id="PTHR11080">
    <property type="entry name" value="PYRAZINAMIDASE/NICOTINAMIDASE"/>
    <property type="match status" value="1"/>
</dbReference>
<organism evidence="9 10">
    <name type="scientific">Claviceps aff. purpurea</name>
    <dbReference type="NCBI Taxonomy" id="1967640"/>
    <lineage>
        <taxon>Eukaryota</taxon>
        <taxon>Fungi</taxon>
        <taxon>Dikarya</taxon>
        <taxon>Ascomycota</taxon>
        <taxon>Pezizomycotina</taxon>
        <taxon>Sordariomycetes</taxon>
        <taxon>Hypocreomycetidae</taxon>
        <taxon>Hypocreales</taxon>
        <taxon>Clavicipitaceae</taxon>
        <taxon>Claviceps</taxon>
    </lineage>
</organism>
<dbReference type="Pfam" id="PF00857">
    <property type="entry name" value="Isochorismatase"/>
    <property type="match status" value="1"/>
</dbReference>
<evidence type="ECO:0000313" key="9">
    <source>
        <dbReference type="EMBL" id="KAG6290436.1"/>
    </source>
</evidence>
<evidence type="ECO:0000256" key="7">
    <source>
        <dbReference type="ARBA" id="ARBA00043224"/>
    </source>
</evidence>
<dbReference type="EMBL" id="SRRH01000356">
    <property type="protein sequence ID" value="KAG6290436.1"/>
    <property type="molecule type" value="Genomic_DNA"/>
</dbReference>
<name>A0A9P7QD64_9HYPO</name>
<dbReference type="GO" id="GO:0019363">
    <property type="term" value="P:pyridine nucleotide biosynthetic process"/>
    <property type="evidence" value="ECO:0007669"/>
    <property type="project" value="UniProtKB-KW"/>
</dbReference>
<proteinExistence type="inferred from homology"/>
<dbReference type="InterPro" id="IPR000868">
    <property type="entry name" value="Isochorismatase-like_dom"/>
</dbReference>
<evidence type="ECO:0000256" key="5">
    <source>
        <dbReference type="ARBA" id="ARBA00037900"/>
    </source>
</evidence>
<dbReference type="CDD" id="cd01011">
    <property type="entry name" value="nicotinamidase"/>
    <property type="match status" value="1"/>
</dbReference>
<protein>
    <recommendedName>
        <fullName evidence="6">nicotinamidase</fullName>
        <ecNumber evidence="6">3.5.1.19</ecNumber>
    </recommendedName>
    <alternativeName>
        <fullName evidence="7">Nicotinamide deamidase</fullName>
    </alternativeName>
</protein>
<comment type="similarity">
    <text evidence="1">Belongs to the isochorismatase family.</text>
</comment>
<evidence type="ECO:0000256" key="2">
    <source>
        <dbReference type="ARBA" id="ARBA00022642"/>
    </source>
</evidence>
<comment type="pathway">
    <text evidence="5">Cofactor biosynthesis; nicotinate biosynthesis; nicotinate from nicotinamide: step 1/1.</text>
</comment>
<evidence type="ECO:0000256" key="1">
    <source>
        <dbReference type="ARBA" id="ARBA00006336"/>
    </source>
</evidence>
<gene>
    <name evidence="9" type="ORF">E4U09_004427</name>
</gene>
<evidence type="ECO:0000313" key="10">
    <source>
        <dbReference type="Proteomes" id="UP000707071"/>
    </source>
</evidence>
<evidence type="ECO:0000256" key="4">
    <source>
        <dbReference type="ARBA" id="ARBA00022801"/>
    </source>
</evidence>